<evidence type="ECO:0000256" key="2">
    <source>
        <dbReference type="SAM" id="Phobius"/>
    </source>
</evidence>
<proteinExistence type="predicted"/>
<protein>
    <submittedName>
        <fullName evidence="3">Uncharacterized protein</fullName>
    </submittedName>
</protein>
<organism evidence="3 4">
    <name type="scientific">Puccinia graminis f. sp. tritici</name>
    <dbReference type="NCBI Taxonomy" id="56615"/>
    <lineage>
        <taxon>Eukaryota</taxon>
        <taxon>Fungi</taxon>
        <taxon>Dikarya</taxon>
        <taxon>Basidiomycota</taxon>
        <taxon>Pucciniomycotina</taxon>
        <taxon>Pucciniomycetes</taxon>
        <taxon>Pucciniales</taxon>
        <taxon>Pucciniaceae</taxon>
        <taxon>Puccinia</taxon>
    </lineage>
</organism>
<gene>
    <name evidence="3" type="ORF">PGTUg99_008494</name>
</gene>
<comment type="caution">
    <text evidence="3">The sequence shown here is derived from an EMBL/GenBank/DDBJ whole genome shotgun (WGS) entry which is preliminary data.</text>
</comment>
<evidence type="ECO:0000313" key="3">
    <source>
        <dbReference type="EMBL" id="KAA1137522.1"/>
    </source>
</evidence>
<keyword evidence="2" id="KW-0472">Membrane</keyword>
<keyword evidence="2" id="KW-1133">Transmembrane helix</keyword>
<dbReference type="Proteomes" id="UP000325313">
    <property type="component" value="Unassembled WGS sequence"/>
</dbReference>
<evidence type="ECO:0000313" key="4">
    <source>
        <dbReference type="Proteomes" id="UP000325313"/>
    </source>
</evidence>
<feature type="region of interest" description="Disordered" evidence="1">
    <location>
        <begin position="123"/>
        <end position="142"/>
    </location>
</feature>
<reference evidence="3 4" key="1">
    <citation type="submission" date="2019-05" db="EMBL/GenBank/DDBJ databases">
        <title>Emergence of the Ug99 lineage of the wheat stem rust pathogen through somatic hybridization.</title>
        <authorList>
            <person name="Li F."/>
            <person name="Upadhyaya N.M."/>
            <person name="Sperschneider J."/>
            <person name="Matny O."/>
            <person name="Nguyen-Phuc H."/>
            <person name="Mago R."/>
            <person name="Raley C."/>
            <person name="Miller M.E."/>
            <person name="Silverstein K.A.T."/>
            <person name="Henningsen E."/>
            <person name="Hirsch C.D."/>
            <person name="Visser B."/>
            <person name="Pretorius Z.A."/>
            <person name="Steffenson B.J."/>
            <person name="Schwessinger B."/>
            <person name="Dodds P.N."/>
            <person name="Figueroa M."/>
        </authorList>
    </citation>
    <scope>NUCLEOTIDE SEQUENCE [LARGE SCALE GENOMIC DNA]</scope>
    <source>
        <strain evidence="3 4">Ug99</strain>
    </source>
</reference>
<dbReference type="AlphaFoldDB" id="A0A5B0SI12"/>
<accession>A0A5B0SI12</accession>
<feature type="compositionally biased region" description="Basic and acidic residues" evidence="1">
    <location>
        <begin position="123"/>
        <end position="139"/>
    </location>
</feature>
<sequence length="194" mass="22180">MPARILVLVTVRPGRDHGNYVDVRIIITSPTNPGEMKVYRLSGELMGYRILGELRIRLRPIQGRQPRASIGIKSASVPRHIDYNPHDVARLVRNTNTRSFLQRIRQLDSSTRLALSHRTSARDLPDHLPRKRHNLESTSRHNQLSLVKPSPLDHTLNCVPYFFLFISVLCVCLQLSQKVAFLIMVFFALINIVS</sequence>
<name>A0A5B0SI12_PUCGR</name>
<evidence type="ECO:0000256" key="1">
    <source>
        <dbReference type="SAM" id="MobiDB-lite"/>
    </source>
</evidence>
<keyword evidence="2" id="KW-0812">Transmembrane</keyword>
<feature type="transmembrane region" description="Helical" evidence="2">
    <location>
        <begin position="161"/>
        <end position="190"/>
    </location>
</feature>
<dbReference type="EMBL" id="VDEP01000007">
    <property type="protein sequence ID" value="KAA1137522.1"/>
    <property type="molecule type" value="Genomic_DNA"/>
</dbReference>